<accession>A0A137NUD1</accession>
<proteinExistence type="predicted"/>
<sequence length="104" mass="12067">MSTLSLTSNLLRNQLRFASVKNVRYLSVSRTCQNIERPHTNSNDSGKNHSPISNAPNWNHENATDSEQSVKADYEPNQGYDKFKDQTQNYLNNKYPKKQHNNRK</sequence>
<organism evidence="2 3">
    <name type="scientific">Conidiobolus coronatus (strain ATCC 28846 / CBS 209.66 / NRRL 28638)</name>
    <name type="common">Delacroixia coronata</name>
    <dbReference type="NCBI Taxonomy" id="796925"/>
    <lineage>
        <taxon>Eukaryota</taxon>
        <taxon>Fungi</taxon>
        <taxon>Fungi incertae sedis</taxon>
        <taxon>Zoopagomycota</taxon>
        <taxon>Entomophthoromycotina</taxon>
        <taxon>Entomophthoromycetes</taxon>
        <taxon>Entomophthorales</taxon>
        <taxon>Ancylistaceae</taxon>
        <taxon>Conidiobolus</taxon>
    </lineage>
</organism>
<dbReference type="AlphaFoldDB" id="A0A137NUD1"/>
<protein>
    <submittedName>
        <fullName evidence="2">Uncharacterized protein</fullName>
    </submittedName>
</protein>
<feature type="compositionally biased region" description="Polar residues" evidence="1">
    <location>
        <begin position="30"/>
        <end position="67"/>
    </location>
</feature>
<dbReference type="Proteomes" id="UP000070444">
    <property type="component" value="Unassembled WGS sequence"/>
</dbReference>
<reference evidence="2 3" key="1">
    <citation type="journal article" date="2015" name="Genome Biol. Evol.">
        <title>Phylogenomic analyses indicate that early fungi evolved digesting cell walls of algal ancestors of land plants.</title>
        <authorList>
            <person name="Chang Y."/>
            <person name="Wang S."/>
            <person name="Sekimoto S."/>
            <person name="Aerts A.L."/>
            <person name="Choi C."/>
            <person name="Clum A."/>
            <person name="LaButti K.M."/>
            <person name="Lindquist E.A."/>
            <person name="Yee Ngan C."/>
            <person name="Ohm R.A."/>
            <person name="Salamov A.A."/>
            <person name="Grigoriev I.V."/>
            <person name="Spatafora J.W."/>
            <person name="Berbee M.L."/>
        </authorList>
    </citation>
    <scope>NUCLEOTIDE SEQUENCE [LARGE SCALE GENOMIC DNA]</scope>
    <source>
        <strain evidence="2 3">NRRL 28638</strain>
    </source>
</reference>
<feature type="region of interest" description="Disordered" evidence="1">
    <location>
        <begin position="30"/>
        <end position="104"/>
    </location>
</feature>
<dbReference type="EMBL" id="KQ964740">
    <property type="protein sequence ID" value="KXN66328.1"/>
    <property type="molecule type" value="Genomic_DNA"/>
</dbReference>
<evidence type="ECO:0000313" key="3">
    <source>
        <dbReference type="Proteomes" id="UP000070444"/>
    </source>
</evidence>
<feature type="compositionally biased region" description="Basic residues" evidence="1">
    <location>
        <begin position="95"/>
        <end position="104"/>
    </location>
</feature>
<keyword evidence="3" id="KW-1185">Reference proteome</keyword>
<name>A0A137NUD1_CONC2</name>
<evidence type="ECO:0000256" key="1">
    <source>
        <dbReference type="SAM" id="MobiDB-lite"/>
    </source>
</evidence>
<dbReference type="OrthoDB" id="529205at2759"/>
<evidence type="ECO:0000313" key="2">
    <source>
        <dbReference type="EMBL" id="KXN66328.1"/>
    </source>
</evidence>
<gene>
    <name evidence="2" type="ORF">CONCODRAFT_87503</name>
</gene>